<proteinExistence type="predicted"/>
<dbReference type="PANTHER" id="PTHR42059">
    <property type="entry name" value="TNT DOMAIN-CONTAINING PROTEIN"/>
    <property type="match status" value="1"/>
</dbReference>
<dbReference type="PANTHER" id="PTHR42059:SF1">
    <property type="entry name" value="TNT DOMAIN-CONTAINING PROTEIN"/>
    <property type="match status" value="1"/>
</dbReference>
<sequence length="223" mass="24698">MQFSFLVQLASALSIAAQGNFSSKSRLVESAKEHFNYLYLCGDYHLGPKTLATVFPVVNLVFMYDRLGGMCPREFLDEHTDENGRFIYPQEEGFLLNATGAPIKRNIILPVGTLVDRFGGEVNACLSPAFAPYIQRAIPPINLNPPCTPITPPAGRTLFTNNYNLYNVTRKIEVIAGPIAPAFGQPGRGTQYKTSEDVATLVDEGFLQRLYPEDLVGRITMYL</sequence>
<dbReference type="InParanoid" id="A0A165J3F0"/>
<evidence type="ECO:0000259" key="1">
    <source>
        <dbReference type="Pfam" id="PF14021"/>
    </source>
</evidence>
<dbReference type="Pfam" id="PF14021">
    <property type="entry name" value="TNT"/>
    <property type="match status" value="1"/>
</dbReference>
<accession>A0A165J3F0</accession>
<evidence type="ECO:0000313" key="3">
    <source>
        <dbReference type="Proteomes" id="UP000077266"/>
    </source>
</evidence>
<gene>
    <name evidence="2" type="ORF">EXIGLDRAFT_673159</name>
</gene>
<organism evidence="2 3">
    <name type="scientific">Exidia glandulosa HHB12029</name>
    <dbReference type="NCBI Taxonomy" id="1314781"/>
    <lineage>
        <taxon>Eukaryota</taxon>
        <taxon>Fungi</taxon>
        <taxon>Dikarya</taxon>
        <taxon>Basidiomycota</taxon>
        <taxon>Agaricomycotina</taxon>
        <taxon>Agaricomycetes</taxon>
        <taxon>Auriculariales</taxon>
        <taxon>Exidiaceae</taxon>
        <taxon>Exidia</taxon>
    </lineage>
</organism>
<dbReference type="InterPro" id="IPR053024">
    <property type="entry name" value="Fungal_surface_NADase"/>
</dbReference>
<dbReference type="InterPro" id="IPR025331">
    <property type="entry name" value="TNT"/>
</dbReference>
<name>A0A165J3F0_EXIGL</name>
<feature type="domain" description="TNT" evidence="1">
    <location>
        <begin position="109"/>
        <end position="209"/>
    </location>
</feature>
<keyword evidence="3" id="KW-1185">Reference proteome</keyword>
<dbReference type="Proteomes" id="UP000077266">
    <property type="component" value="Unassembled WGS sequence"/>
</dbReference>
<protein>
    <recommendedName>
        <fullName evidence="1">TNT domain-containing protein</fullName>
    </recommendedName>
</protein>
<evidence type="ECO:0000313" key="2">
    <source>
        <dbReference type="EMBL" id="KZV94276.1"/>
    </source>
</evidence>
<dbReference type="EMBL" id="KV425975">
    <property type="protein sequence ID" value="KZV94276.1"/>
    <property type="molecule type" value="Genomic_DNA"/>
</dbReference>
<dbReference type="GO" id="GO:0050135">
    <property type="term" value="F:NADP+ nucleosidase activity"/>
    <property type="evidence" value="ECO:0007669"/>
    <property type="project" value="InterPro"/>
</dbReference>
<dbReference type="AlphaFoldDB" id="A0A165J3F0"/>
<reference evidence="2 3" key="1">
    <citation type="journal article" date="2016" name="Mol. Biol. Evol.">
        <title>Comparative Genomics of Early-Diverging Mushroom-Forming Fungi Provides Insights into the Origins of Lignocellulose Decay Capabilities.</title>
        <authorList>
            <person name="Nagy L.G."/>
            <person name="Riley R."/>
            <person name="Tritt A."/>
            <person name="Adam C."/>
            <person name="Daum C."/>
            <person name="Floudas D."/>
            <person name="Sun H."/>
            <person name="Yadav J.S."/>
            <person name="Pangilinan J."/>
            <person name="Larsson K.H."/>
            <person name="Matsuura K."/>
            <person name="Barry K."/>
            <person name="Labutti K."/>
            <person name="Kuo R."/>
            <person name="Ohm R.A."/>
            <person name="Bhattacharya S.S."/>
            <person name="Shirouzu T."/>
            <person name="Yoshinaga Y."/>
            <person name="Martin F.M."/>
            <person name="Grigoriev I.V."/>
            <person name="Hibbett D.S."/>
        </authorList>
    </citation>
    <scope>NUCLEOTIDE SEQUENCE [LARGE SCALE GENOMIC DNA]</scope>
    <source>
        <strain evidence="2 3">HHB12029</strain>
    </source>
</reference>
<dbReference type="OrthoDB" id="2923349at2759"/>